<gene>
    <name evidence="1" type="ORF">HPLM_LOCUS7458</name>
</gene>
<protein>
    <submittedName>
        <fullName evidence="1 3">Uncharacterized protein</fullName>
    </submittedName>
</protein>
<accession>A0A0N4WAP0</accession>
<reference evidence="1 2" key="2">
    <citation type="submission" date="2018-11" db="EMBL/GenBank/DDBJ databases">
        <authorList>
            <consortium name="Pathogen Informatics"/>
        </authorList>
    </citation>
    <scope>NUCLEOTIDE SEQUENCE [LARGE SCALE GENOMIC DNA]</scope>
    <source>
        <strain evidence="1 2">MHpl1</strain>
    </source>
</reference>
<dbReference type="Proteomes" id="UP000268014">
    <property type="component" value="Unassembled WGS sequence"/>
</dbReference>
<name>A0A0N4WAP0_HAEPC</name>
<reference evidence="3" key="1">
    <citation type="submission" date="2017-02" db="UniProtKB">
        <authorList>
            <consortium name="WormBaseParasite"/>
        </authorList>
    </citation>
    <scope>IDENTIFICATION</scope>
</reference>
<keyword evidence="2" id="KW-1185">Reference proteome</keyword>
<dbReference type="WBParaSite" id="HPLM_0000746601-mRNA-1">
    <property type="protein sequence ID" value="HPLM_0000746601-mRNA-1"/>
    <property type="gene ID" value="HPLM_0000746601"/>
</dbReference>
<evidence type="ECO:0000313" key="2">
    <source>
        <dbReference type="Proteomes" id="UP000268014"/>
    </source>
</evidence>
<proteinExistence type="predicted"/>
<evidence type="ECO:0000313" key="3">
    <source>
        <dbReference type="WBParaSite" id="HPLM_0000746601-mRNA-1"/>
    </source>
</evidence>
<organism evidence="3">
    <name type="scientific">Haemonchus placei</name>
    <name type="common">Barber's pole worm</name>
    <dbReference type="NCBI Taxonomy" id="6290"/>
    <lineage>
        <taxon>Eukaryota</taxon>
        <taxon>Metazoa</taxon>
        <taxon>Ecdysozoa</taxon>
        <taxon>Nematoda</taxon>
        <taxon>Chromadorea</taxon>
        <taxon>Rhabditida</taxon>
        <taxon>Rhabditina</taxon>
        <taxon>Rhabditomorpha</taxon>
        <taxon>Strongyloidea</taxon>
        <taxon>Trichostrongylidae</taxon>
        <taxon>Haemonchus</taxon>
    </lineage>
</organism>
<sequence>MHMDKLVHVGGDTHSRHFLHGNTVPPIGSEDTLQSRHTRMVYYRQDSDLSFDISLRHLR</sequence>
<evidence type="ECO:0000313" key="1">
    <source>
        <dbReference type="EMBL" id="VDO31946.1"/>
    </source>
</evidence>
<dbReference type="AlphaFoldDB" id="A0A0N4WAP0"/>
<dbReference type="EMBL" id="UZAF01016664">
    <property type="protein sequence ID" value="VDO31946.1"/>
    <property type="molecule type" value="Genomic_DNA"/>
</dbReference>